<organism evidence="1 2">
    <name type="scientific">Dreissena polymorpha</name>
    <name type="common">Zebra mussel</name>
    <name type="synonym">Mytilus polymorpha</name>
    <dbReference type="NCBI Taxonomy" id="45954"/>
    <lineage>
        <taxon>Eukaryota</taxon>
        <taxon>Metazoa</taxon>
        <taxon>Spiralia</taxon>
        <taxon>Lophotrochozoa</taxon>
        <taxon>Mollusca</taxon>
        <taxon>Bivalvia</taxon>
        <taxon>Autobranchia</taxon>
        <taxon>Heteroconchia</taxon>
        <taxon>Euheterodonta</taxon>
        <taxon>Imparidentia</taxon>
        <taxon>Neoheterodontei</taxon>
        <taxon>Myida</taxon>
        <taxon>Dreissenoidea</taxon>
        <taxon>Dreissenidae</taxon>
        <taxon>Dreissena</taxon>
    </lineage>
</organism>
<proteinExistence type="predicted"/>
<name>A0A9D4HS40_DREPO</name>
<comment type="caution">
    <text evidence="1">The sequence shown here is derived from an EMBL/GenBank/DDBJ whole genome shotgun (WGS) entry which is preliminary data.</text>
</comment>
<reference evidence="1" key="1">
    <citation type="journal article" date="2019" name="bioRxiv">
        <title>The Genome of the Zebra Mussel, Dreissena polymorpha: A Resource for Invasive Species Research.</title>
        <authorList>
            <person name="McCartney M.A."/>
            <person name="Auch B."/>
            <person name="Kono T."/>
            <person name="Mallez S."/>
            <person name="Zhang Y."/>
            <person name="Obille A."/>
            <person name="Becker A."/>
            <person name="Abrahante J.E."/>
            <person name="Garbe J."/>
            <person name="Badalamenti J.P."/>
            <person name="Herman A."/>
            <person name="Mangelson H."/>
            <person name="Liachko I."/>
            <person name="Sullivan S."/>
            <person name="Sone E.D."/>
            <person name="Koren S."/>
            <person name="Silverstein K.A.T."/>
            <person name="Beckman K.B."/>
            <person name="Gohl D.M."/>
        </authorList>
    </citation>
    <scope>NUCLEOTIDE SEQUENCE</scope>
    <source>
        <strain evidence="1">Duluth1</strain>
        <tissue evidence="1">Whole animal</tissue>
    </source>
</reference>
<gene>
    <name evidence="1" type="ORF">DPMN_055262</name>
</gene>
<dbReference type="EMBL" id="JAIWYP010000012">
    <property type="protein sequence ID" value="KAH3729294.1"/>
    <property type="molecule type" value="Genomic_DNA"/>
</dbReference>
<keyword evidence="2" id="KW-1185">Reference proteome</keyword>
<dbReference type="Proteomes" id="UP000828390">
    <property type="component" value="Unassembled WGS sequence"/>
</dbReference>
<sequence length="113" mass="12332">MSALGFPKEAKTFEVGECPRHVNSGQPVNVTWTCTKDTVILVNDIEIGSCDVFSNCMVLPEFSEMYSVVDVNNNCRLHILKVACEDKHVIVKNTGGKESAVCELDVSGSCAYD</sequence>
<reference evidence="1" key="2">
    <citation type="submission" date="2020-11" db="EMBL/GenBank/DDBJ databases">
        <authorList>
            <person name="McCartney M.A."/>
            <person name="Auch B."/>
            <person name="Kono T."/>
            <person name="Mallez S."/>
            <person name="Becker A."/>
            <person name="Gohl D.M."/>
            <person name="Silverstein K.A.T."/>
            <person name="Koren S."/>
            <person name="Bechman K.B."/>
            <person name="Herman A."/>
            <person name="Abrahante J.E."/>
            <person name="Garbe J."/>
        </authorList>
    </citation>
    <scope>NUCLEOTIDE SEQUENCE</scope>
    <source>
        <strain evidence="1">Duluth1</strain>
        <tissue evidence="1">Whole animal</tissue>
    </source>
</reference>
<evidence type="ECO:0000313" key="2">
    <source>
        <dbReference type="Proteomes" id="UP000828390"/>
    </source>
</evidence>
<dbReference type="AlphaFoldDB" id="A0A9D4HS40"/>
<evidence type="ECO:0000313" key="1">
    <source>
        <dbReference type="EMBL" id="KAH3729294.1"/>
    </source>
</evidence>
<accession>A0A9D4HS40</accession>
<protein>
    <submittedName>
        <fullName evidence="1">Uncharacterized protein</fullName>
    </submittedName>
</protein>